<name>A0A3D8IH70_9HELI</name>
<accession>A0A3D8IH70</accession>
<proteinExistence type="predicted"/>
<keyword evidence="2" id="KW-1185">Reference proteome</keyword>
<dbReference type="OrthoDB" id="5324656at2"/>
<dbReference type="AlphaFoldDB" id="A0A3D8IH70"/>
<comment type="caution">
    <text evidence="1">The sequence shown here is derived from an EMBL/GenBank/DDBJ whole genome shotgun (WGS) entry which is preliminary data.</text>
</comment>
<evidence type="ECO:0000313" key="1">
    <source>
        <dbReference type="EMBL" id="RDU63921.1"/>
    </source>
</evidence>
<evidence type="ECO:0000313" key="2">
    <source>
        <dbReference type="Proteomes" id="UP000256650"/>
    </source>
</evidence>
<gene>
    <name evidence="1" type="ORF">CQA43_02965</name>
</gene>
<organism evidence="1 2">
    <name type="scientific">Helicobacter ganmani</name>
    <dbReference type="NCBI Taxonomy" id="60246"/>
    <lineage>
        <taxon>Bacteria</taxon>
        <taxon>Pseudomonadati</taxon>
        <taxon>Campylobacterota</taxon>
        <taxon>Epsilonproteobacteria</taxon>
        <taxon>Campylobacterales</taxon>
        <taxon>Helicobacteraceae</taxon>
        <taxon>Helicobacter</taxon>
    </lineage>
</organism>
<dbReference type="Proteomes" id="UP000256650">
    <property type="component" value="Unassembled WGS sequence"/>
</dbReference>
<dbReference type="EMBL" id="NXLS01000002">
    <property type="protein sequence ID" value="RDU63921.1"/>
    <property type="molecule type" value="Genomic_DNA"/>
</dbReference>
<reference evidence="1 2" key="1">
    <citation type="submission" date="2018-04" db="EMBL/GenBank/DDBJ databases">
        <title>Novel Campyloabacter and Helicobacter Species and Strains.</title>
        <authorList>
            <person name="Mannion A.J."/>
            <person name="Shen Z."/>
            <person name="Fox J.G."/>
        </authorList>
    </citation>
    <scope>NUCLEOTIDE SEQUENCE [LARGE SCALE GENOMIC DNA]</scope>
    <source>
        <strain evidence="1 2">MIT 99-5101</strain>
    </source>
</reference>
<sequence length="73" mass="7585">MSEALGEPIAKAPNLTPIVPNASVAEDSTLPSNIQANSLESLIGALQALQSQNLKDLLSGASISINIQFPKKD</sequence>
<protein>
    <submittedName>
        <fullName evidence="1">Uncharacterized protein</fullName>
    </submittedName>
</protein>